<dbReference type="SUPFAM" id="SSF57850">
    <property type="entry name" value="RING/U-box"/>
    <property type="match status" value="1"/>
</dbReference>
<reference evidence="6" key="1">
    <citation type="submission" date="2023-01" db="EMBL/GenBank/DDBJ databases">
        <title>Genome assembly of the deep-sea coral Lophelia pertusa.</title>
        <authorList>
            <person name="Herrera S."/>
            <person name="Cordes E."/>
        </authorList>
    </citation>
    <scope>NUCLEOTIDE SEQUENCE</scope>
    <source>
        <strain evidence="6">USNM1676648</strain>
        <tissue evidence="6">Polyp</tissue>
    </source>
</reference>
<accession>A0A9W9YCR9</accession>
<dbReference type="InterPro" id="IPR027370">
    <property type="entry name" value="Znf-RING_euk"/>
</dbReference>
<evidence type="ECO:0000313" key="6">
    <source>
        <dbReference type="EMBL" id="KAJ7333860.1"/>
    </source>
</evidence>
<evidence type="ECO:0000256" key="3">
    <source>
        <dbReference type="ARBA" id="ARBA00022833"/>
    </source>
</evidence>
<dbReference type="InterPro" id="IPR001841">
    <property type="entry name" value="Znf_RING"/>
</dbReference>
<protein>
    <submittedName>
        <fullName evidence="6">LON peptidase N-terminal domain and RING finger protein 1</fullName>
    </submittedName>
</protein>
<evidence type="ECO:0000259" key="5">
    <source>
        <dbReference type="PROSITE" id="PS50089"/>
    </source>
</evidence>
<dbReference type="InterPro" id="IPR017907">
    <property type="entry name" value="Znf_RING_CS"/>
</dbReference>
<proteinExistence type="predicted"/>
<comment type="caution">
    <text evidence="6">The sequence shown here is derived from an EMBL/GenBank/DDBJ whole genome shotgun (WGS) entry which is preliminary data.</text>
</comment>
<name>A0A9W9YCR9_9CNID</name>
<keyword evidence="3" id="KW-0862">Zinc</keyword>
<evidence type="ECO:0000256" key="1">
    <source>
        <dbReference type="ARBA" id="ARBA00022723"/>
    </source>
</evidence>
<dbReference type="InterPro" id="IPR013083">
    <property type="entry name" value="Znf_RING/FYVE/PHD"/>
</dbReference>
<dbReference type="EMBL" id="MU827785">
    <property type="protein sequence ID" value="KAJ7333860.1"/>
    <property type="molecule type" value="Genomic_DNA"/>
</dbReference>
<dbReference type="AlphaFoldDB" id="A0A9W9YCR9"/>
<dbReference type="PROSITE" id="PS50089">
    <property type="entry name" value="ZF_RING_2"/>
    <property type="match status" value="1"/>
</dbReference>
<dbReference type="Proteomes" id="UP001163046">
    <property type="component" value="Unassembled WGS sequence"/>
</dbReference>
<keyword evidence="1" id="KW-0479">Metal-binding</keyword>
<organism evidence="6 7">
    <name type="scientific">Desmophyllum pertusum</name>
    <dbReference type="NCBI Taxonomy" id="174260"/>
    <lineage>
        <taxon>Eukaryota</taxon>
        <taxon>Metazoa</taxon>
        <taxon>Cnidaria</taxon>
        <taxon>Anthozoa</taxon>
        <taxon>Hexacorallia</taxon>
        <taxon>Scleractinia</taxon>
        <taxon>Caryophylliina</taxon>
        <taxon>Caryophylliidae</taxon>
        <taxon>Desmophyllum</taxon>
    </lineage>
</organism>
<evidence type="ECO:0000313" key="7">
    <source>
        <dbReference type="Proteomes" id="UP001163046"/>
    </source>
</evidence>
<keyword evidence="7" id="KW-1185">Reference proteome</keyword>
<evidence type="ECO:0000256" key="4">
    <source>
        <dbReference type="PROSITE-ProRule" id="PRU00175"/>
    </source>
</evidence>
<dbReference type="OrthoDB" id="654191at2759"/>
<dbReference type="PROSITE" id="PS00518">
    <property type="entry name" value="ZF_RING_1"/>
    <property type="match status" value="1"/>
</dbReference>
<dbReference type="GO" id="GO:0008270">
    <property type="term" value="F:zinc ion binding"/>
    <property type="evidence" value="ECO:0007669"/>
    <property type="project" value="UniProtKB-KW"/>
</dbReference>
<dbReference type="Pfam" id="PF13445">
    <property type="entry name" value="zf-RING_UBOX"/>
    <property type="match status" value="1"/>
</dbReference>
<keyword evidence="2 4" id="KW-0863">Zinc-finger</keyword>
<feature type="domain" description="RING-type" evidence="5">
    <location>
        <begin position="124"/>
        <end position="171"/>
    </location>
</feature>
<dbReference type="SMART" id="SM00184">
    <property type="entry name" value="RING"/>
    <property type="match status" value="1"/>
</dbReference>
<gene>
    <name evidence="6" type="primary">LONRF1_2</name>
    <name evidence="6" type="ORF">OS493_015952</name>
</gene>
<evidence type="ECO:0000256" key="2">
    <source>
        <dbReference type="ARBA" id="ARBA00022771"/>
    </source>
</evidence>
<dbReference type="Gene3D" id="3.30.40.10">
    <property type="entry name" value="Zinc/RING finger domain, C3HC4 (zinc finger)"/>
    <property type="match status" value="1"/>
</dbReference>
<sequence>MCFLFRFLRKFVSPNDCYLQRNAFQMNREEFCRRFKNWKTEDLLNILLSAEKMEENMSTAPGRELEDVLLSYFMIFQNGNVVREHLLSLVDALMDHEARHVKKDLEKRLQQFKTSPPKTSIFNCPSCDCVFDEPITLSCGHTICQDCLQRKSDTIGAVGRSDGNLTFCPPCGNHSNEEALCVNIVLSDIIRKRFPENANKWKQIRDSVKVIYHHGLHDRPWKAFQSLYISPQKTTIAFVCEAMPIRI</sequence>